<dbReference type="EMBL" id="UOFW01000113">
    <property type="protein sequence ID" value="VAX04846.1"/>
    <property type="molecule type" value="Genomic_DNA"/>
</dbReference>
<dbReference type="InterPro" id="IPR000682">
    <property type="entry name" value="PCMT"/>
</dbReference>
<accession>A0A3B1AG55</accession>
<keyword evidence="2" id="KW-0489">Methyltransferase</keyword>
<reference evidence="2" key="1">
    <citation type="submission" date="2018-06" db="EMBL/GenBank/DDBJ databases">
        <authorList>
            <person name="Zhirakovskaya E."/>
        </authorList>
    </citation>
    <scope>NUCLEOTIDE SEQUENCE</scope>
</reference>
<organism evidence="2">
    <name type="scientific">hydrothermal vent metagenome</name>
    <dbReference type="NCBI Taxonomy" id="652676"/>
    <lineage>
        <taxon>unclassified sequences</taxon>
        <taxon>metagenomes</taxon>
        <taxon>ecological metagenomes</taxon>
    </lineage>
</organism>
<dbReference type="SUPFAM" id="SSF53335">
    <property type="entry name" value="S-adenosyl-L-methionine-dependent methyltransferases"/>
    <property type="match status" value="1"/>
</dbReference>
<dbReference type="EC" id="2.1.1.77" evidence="2"/>
<dbReference type="AlphaFoldDB" id="A0A3B1AG55"/>
<name>A0A3B1AG55_9ZZZZ</name>
<sequence>MSDMAHARQNMIDTQLRPNEVNDERIIEAITSVHREKFVPKILSGVAYHDDDIQVAPGRSLMGPMVFARLIDAVDVKETDLVLDVGCATGYSSAVLGRLAEAVVALEEDDALAKTAIAILADQECDNVAVVTGPLVDGLAAQGPYDLIFINGMIDDLPQQLVDQIAEGGRLICVLNDNGIGKATYVTNENGLLGKRILFDAYIPSFEAFNMKAKFIF</sequence>
<gene>
    <name evidence="2" type="ORF">MNBD_ALPHA03-1083</name>
</gene>
<dbReference type="GO" id="GO:0005737">
    <property type="term" value="C:cytoplasm"/>
    <property type="evidence" value="ECO:0007669"/>
    <property type="project" value="TreeGrafter"/>
</dbReference>
<dbReference type="GO" id="GO:0004719">
    <property type="term" value="F:protein-L-isoaspartate (D-aspartate) O-methyltransferase activity"/>
    <property type="evidence" value="ECO:0007669"/>
    <property type="project" value="UniProtKB-EC"/>
</dbReference>
<keyword evidence="2" id="KW-0808">Transferase</keyword>
<dbReference type="PANTHER" id="PTHR11579">
    <property type="entry name" value="PROTEIN-L-ISOASPARTATE O-METHYLTRANSFERASE"/>
    <property type="match status" value="1"/>
</dbReference>
<dbReference type="GO" id="GO:0032259">
    <property type="term" value="P:methylation"/>
    <property type="evidence" value="ECO:0007669"/>
    <property type="project" value="UniProtKB-KW"/>
</dbReference>
<proteinExistence type="inferred from homology"/>
<evidence type="ECO:0000256" key="1">
    <source>
        <dbReference type="ARBA" id="ARBA00005369"/>
    </source>
</evidence>
<protein>
    <submittedName>
        <fullName evidence="2">Protein-L-isoaspartate O-methyltransferase</fullName>
        <ecNumber evidence="2">2.1.1.77</ecNumber>
    </submittedName>
</protein>
<dbReference type="Gene3D" id="3.40.50.150">
    <property type="entry name" value="Vaccinia Virus protein VP39"/>
    <property type="match status" value="1"/>
</dbReference>
<dbReference type="PANTHER" id="PTHR11579:SF18">
    <property type="entry name" value="PROTEIN-L-ISOASPARTATE O-METHYLTRANSFERASE"/>
    <property type="match status" value="1"/>
</dbReference>
<comment type="similarity">
    <text evidence="1">Belongs to the methyltransferase superfamily. L-isoaspartyl/D-aspartyl protein methyltransferase family.</text>
</comment>
<dbReference type="CDD" id="cd02440">
    <property type="entry name" value="AdoMet_MTases"/>
    <property type="match status" value="1"/>
</dbReference>
<dbReference type="InterPro" id="IPR029063">
    <property type="entry name" value="SAM-dependent_MTases_sf"/>
</dbReference>
<dbReference type="Pfam" id="PF01135">
    <property type="entry name" value="PCMT"/>
    <property type="match status" value="1"/>
</dbReference>
<evidence type="ECO:0000313" key="2">
    <source>
        <dbReference type="EMBL" id="VAX04846.1"/>
    </source>
</evidence>